<dbReference type="InterPro" id="IPR042099">
    <property type="entry name" value="ANL_N_sf"/>
</dbReference>
<dbReference type="AlphaFoldDB" id="A0A7T7I0I6"/>
<dbReference type="PANTHER" id="PTHR43845:SF1">
    <property type="entry name" value="BLR5969 PROTEIN"/>
    <property type="match status" value="1"/>
</dbReference>
<sequence>MGGDRDTGDRYFEPQVETMPRDQLRARQEERVVELVEYAYGNSAFYRELWDEHGVHPRDIRCLEDFRARIPFITKDMVRAHRARTGDPFGGLLCVPVEGLTSVSSSSGTTGDPEFFAEIWEDAPPLVTAQVRDLWELGLRPGDRVLSPPGTFRNLMDPGYQALGAVVIEVDTWLGKMNEVVDALRTYRPAYLQMMYPQMVELEHLAEKTDLKEAFSSLKGASCAGQPLSRKMRERIRDDWGIDVYEYTSAADTGTAWECREHDGFHLWEDTVFAECVEVDEQGGWRDVPETDLGELVATDLDNRAAPLIRYRSEDLVRLSGDRCGCGRTHARMWVAGRRGDETLVQGRSVVLRDIWQAVEDQPETVAGVFQIVRDRREVDELRLRVGYDPGLTADVDALAGRLGEAVRERTGVKPVLDMRTEEDLLKTMTSVAKFPRVVKS</sequence>
<evidence type="ECO:0000313" key="2">
    <source>
        <dbReference type="Proteomes" id="UP000595636"/>
    </source>
</evidence>
<dbReference type="Proteomes" id="UP000595636">
    <property type="component" value="Chromosome"/>
</dbReference>
<name>A0A7T7I0I6_9ACTN</name>
<reference evidence="1 2" key="1">
    <citation type="submission" date="2020-12" db="EMBL/GenBank/DDBJ databases">
        <title>A novel species.</title>
        <authorList>
            <person name="Li K."/>
        </authorList>
    </citation>
    <scope>NUCLEOTIDE SEQUENCE [LARGE SCALE GENOMIC DNA]</scope>
    <source>
        <strain evidence="1 2">ZYC-3</strain>
    </source>
</reference>
<dbReference type="PANTHER" id="PTHR43845">
    <property type="entry name" value="BLR5969 PROTEIN"/>
    <property type="match status" value="1"/>
</dbReference>
<dbReference type="Gene3D" id="3.40.50.12780">
    <property type="entry name" value="N-terminal domain of ligase-like"/>
    <property type="match status" value="1"/>
</dbReference>
<protein>
    <submittedName>
        <fullName evidence="1">Phenylacetate--CoA ligase family protein</fullName>
    </submittedName>
</protein>
<gene>
    <name evidence="1" type="ORF">JEQ17_04075</name>
</gene>
<evidence type="ECO:0000313" key="1">
    <source>
        <dbReference type="EMBL" id="QQM38726.1"/>
    </source>
</evidence>
<dbReference type="KEGG" id="slf:JEQ17_04075"/>
<dbReference type="SUPFAM" id="SSF56801">
    <property type="entry name" value="Acetyl-CoA synthetase-like"/>
    <property type="match status" value="1"/>
</dbReference>
<dbReference type="GO" id="GO:0016874">
    <property type="term" value="F:ligase activity"/>
    <property type="evidence" value="ECO:0007669"/>
    <property type="project" value="UniProtKB-KW"/>
</dbReference>
<dbReference type="Gene3D" id="3.30.300.30">
    <property type="match status" value="1"/>
</dbReference>
<keyword evidence="2" id="KW-1185">Reference proteome</keyword>
<dbReference type="InterPro" id="IPR045851">
    <property type="entry name" value="AMP-bd_C_sf"/>
</dbReference>
<keyword evidence="1" id="KW-0436">Ligase</keyword>
<proteinExistence type="predicted"/>
<organism evidence="1 2">
    <name type="scientific">Streptomyces liliifuscus</name>
    <dbReference type="NCBI Taxonomy" id="2797636"/>
    <lineage>
        <taxon>Bacteria</taxon>
        <taxon>Bacillati</taxon>
        <taxon>Actinomycetota</taxon>
        <taxon>Actinomycetes</taxon>
        <taxon>Kitasatosporales</taxon>
        <taxon>Streptomycetaceae</taxon>
        <taxon>Streptomyces</taxon>
    </lineage>
</organism>
<dbReference type="RefSeq" id="WP_200393890.1">
    <property type="nucleotide sequence ID" value="NZ_CP066831.1"/>
</dbReference>
<accession>A0A7T7I0I6</accession>
<dbReference type="EMBL" id="CP066831">
    <property type="protein sequence ID" value="QQM38726.1"/>
    <property type="molecule type" value="Genomic_DNA"/>
</dbReference>